<protein>
    <submittedName>
        <fullName evidence="9">Ethylene-responsive transcription factor</fullName>
    </submittedName>
</protein>
<keyword evidence="2" id="KW-0611">Plant defense</keyword>
<dbReference type="CDD" id="cd00018">
    <property type="entry name" value="AP2"/>
    <property type="match status" value="1"/>
</dbReference>
<dbReference type="FunFam" id="3.30.730.10:FF:000001">
    <property type="entry name" value="Ethylene-responsive transcription factor 2"/>
    <property type="match status" value="1"/>
</dbReference>
<dbReference type="PRINTS" id="PR00367">
    <property type="entry name" value="ETHRSPELEMNT"/>
</dbReference>
<keyword evidence="5" id="KW-0804">Transcription</keyword>
<evidence type="ECO:0000256" key="6">
    <source>
        <dbReference type="ARBA" id="ARBA00023242"/>
    </source>
</evidence>
<evidence type="ECO:0000256" key="4">
    <source>
        <dbReference type="ARBA" id="ARBA00023125"/>
    </source>
</evidence>
<feature type="compositionally biased region" description="Polar residues" evidence="7">
    <location>
        <begin position="91"/>
        <end position="110"/>
    </location>
</feature>
<feature type="region of interest" description="Disordered" evidence="7">
    <location>
        <begin position="1"/>
        <end position="29"/>
    </location>
</feature>
<dbReference type="GO" id="GO:0009873">
    <property type="term" value="P:ethylene-activated signaling pathway"/>
    <property type="evidence" value="ECO:0007669"/>
    <property type="project" value="InterPro"/>
</dbReference>
<name>A0AAD8JGH3_9APIA</name>
<proteinExistence type="predicted"/>
<dbReference type="GO" id="GO:0005634">
    <property type="term" value="C:nucleus"/>
    <property type="evidence" value="ECO:0007669"/>
    <property type="project" value="UniProtKB-SubCell"/>
</dbReference>
<dbReference type="EMBL" id="JAUIZM010000001">
    <property type="protein sequence ID" value="KAK1403794.1"/>
    <property type="molecule type" value="Genomic_DNA"/>
</dbReference>
<dbReference type="AlphaFoldDB" id="A0AAD8JGH3"/>
<evidence type="ECO:0000256" key="5">
    <source>
        <dbReference type="ARBA" id="ARBA00023163"/>
    </source>
</evidence>
<reference evidence="9" key="1">
    <citation type="submission" date="2023-02" db="EMBL/GenBank/DDBJ databases">
        <title>Genome of toxic invasive species Heracleum sosnowskyi carries increased number of genes despite the absence of recent whole-genome duplications.</title>
        <authorList>
            <person name="Schelkunov M."/>
            <person name="Shtratnikova V."/>
            <person name="Makarenko M."/>
            <person name="Klepikova A."/>
            <person name="Omelchenko D."/>
            <person name="Novikova G."/>
            <person name="Obukhova E."/>
            <person name="Bogdanov V."/>
            <person name="Penin A."/>
            <person name="Logacheva M."/>
        </authorList>
    </citation>
    <scope>NUCLEOTIDE SEQUENCE</scope>
    <source>
        <strain evidence="9">Hsosn_3</strain>
        <tissue evidence="9">Leaf</tissue>
    </source>
</reference>
<dbReference type="GO" id="GO:0003677">
    <property type="term" value="F:DNA binding"/>
    <property type="evidence" value="ECO:0007669"/>
    <property type="project" value="UniProtKB-KW"/>
</dbReference>
<dbReference type="Proteomes" id="UP001237642">
    <property type="component" value="Unassembled WGS sequence"/>
</dbReference>
<evidence type="ECO:0000313" key="10">
    <source>
        <dbReference type="Proteomes" id="UP001237642"/>
    </source>
</evidence>
<dbReference type="InterPro" id="IPR036955">
    <property type="entry name" value="AP2/ERF_dom_sf"/>
</dbReference>
<evidence type="ECO:0000256" key="7">
    <source>
        <dbReference type="SAM" id="MobiDB-lite"/>
    </source>
</evidence>
<reference evidence="9" key="2">
    <citation type="submission" date="2023-05" db="EMBL/GenBank/DDBJ databases">
        <authorList>
            <person name="Schelkunov M.I."/>
        </authorList>
    </citation>
    <scope>NUCLEOTIDE SEQUENCE</scope>
    <source>
        <strain evidence="9">Hsosn_3</strain>
        <tissue evidence="9">Leaf</tissue>
    </source>
</reference>
<evidence type="ECO:0000259" key="8">
    <source>
        <dbReference type="PROSITE" id="PS51032"/>
    </source>
</evidence>
<dbReference type="InterPro" id="IPR001471">
    <property type="entry name" value="AP2/ERF_dom"/>
</dbReference>
<dbReference type="PANTHER" id="PTHR31190">
    <property type="entry name" value="DNA-BINDING DOMAIN"/>
    <property type="match status" value="1"/>
</dbReference>
<keyword evidence="10" id="KW-1185">Reference proteome</keyword>
<comment type="caution">
    <text evidence="9">The sequence shown here is derived from an EMBL/GenBank/DDBJ whole genome shotgun (WGS) entry which is preliminary data.</text>
</comment>
<dbReference type="Pfam" id="PF00847">
    <property type="entry name" value="AP2"/>
    <property type="match status" value="1"/>
</dbReference>
<sequence>MERSGRQGGGHMGSALRAGPSFQGDNPREEEIMVSALAHVMAGGGNNGGGMKREREEEGGDHRNHNYLSESVSQGFSPFGDVSVVGSQSFVHESSHDTNNSQGTSSGEETQATRKYRGVRKRPWGKWAAEIRDPHKAARVWLGTFTTAEAAARAYDIAALHFRGSKAKLNFPENVRRASSSSDSPNPQWIVSTHPDPNFPMSTSAEPIVHSSQMSLYPTQEPFEYMDYCSQQNTNLLDQFAFSSTGTSVSSSYSSSSFTNDYTSNVNVSSSYSPPFIFPPFSSPDHGHQP</sequence>
<dbReference type="GO" id="GO:0006952">
    <property type="term" value="P:defense response"/>
    <property type="evidence" value="ECO:0007669"/>
    <property type="project" value="UniProtKB-KW"/>
</dbReference>
<gene>
    <name evidence="9" type="ORF">POM88_003399</name>
</gene>
<keyword evidence="3" id="KW-0805">Transcription regulation</keyword>
<feature type="compositionally biased region" description="Gly residues" evidence="7">
    <location>
        <begin position="1"/>
        <end position="12"/>
    </location>
</feature>
<keyword evidence="6" id="KW-0539">Nucleus</keyword>
<feature type="region of interest" description="Disordered" evidence="7">
    <location>
        <begin position="91"/>
        <end position="119"/>
    </location>
</feature>
<feature type="domain" description="AP2/ERF" evidence="8">
    <location>
        <begin position="115"/>
        <end position="172"/>
    </location>
</feature>
<dbReference type="InterPro" id="IPR016177">
    <property type="entry name" value="DNA-bd_dom_sf"/>
</dbReference>
<dbReference type="PROSITE" id="PS51032">
    <property type="entry name" value="AP2_ERF"/>
    <property type="match status" value="1"/>
</dbReference>
<evidence type="ECO:0000313" key="9">
    <source>
        <dbReference type="EMBL" id="KAK1403794.1"/>
    </source>
</evidence>
<feature type="compositionally biased region" description="Basic and acidic residues" evidence="7">
    <location>
        <begin position="51"/>
        <end position="64"/>
    </location>
</feature>
<comment type="subcellular location">
    <subcellularLocation>
        <location evidence="1">Nucleus</location>
    </subcellularLocation>
</comment>
<dbReference type="SUPFAM" id="SSF54171">
    <property type="entry name" value="DNA-binding domain"/>
    <property type="match status" value="1"/>
</dbReference>
<dbReference type="GO" id="GO:0003700">
    <property type="term" value="F:DNA-binding transcription factor activity"/>
    <property type="evidence" value="ECO:0007669"/>
    <property type="project" value="InterPro"/>
</dbReference>
<evidence type="ECO:0000256" key="1">
    <source>
        <dbReference type="ARBA" id="ARBA00004123"/>
    </source>
</evidence>
<accession>A0AAD8JGH3</accession>
<organism evidence="9 10">
    <name type="scientific">Heracleum sosnowskyi</name>
    <dbReference type="NCBI Taxonomy" id="360622"/>
    <lineage>
        <taxon>Eukaryota</taxon>
        <taxon>Viridiplantae</taxon>
        <taxon>Streptophyta</taxon>
        <taxon>Embryophyta</taxon>
        <taxon>Tracheophyta</taxon>
        <taxon>Spermatophyta</taxon>
        <taxon>Magnoliopsida</taxon>
        <taxon>eudicotyledons</taxon>
        <taxon>Gunneridae</taxon>
        <taxon>Pentapetalae</taxon>
        <taxon>asterids</taxon>
        <taxon>campanulids</taxon>
        <taxon>Apiales</taxon>
        <taxon>Apiaceae</taxon>
        <taxon>Apioideae</taxon>
        <taxon>apioid superclade</taxon>
        <taxon>Tordylieae</taxon>
        <taxon>Tordyliinae</taxon>
        <taxon>Heracleum</taxon>
    </lineage>
</organism>
<dbReference type="PANTHER" id="PTHR31190:SF473">
    <property type="entry name" value="OS05G0437100 PROTEIN"/>
    <property type="match status" value="1"/>
</dbReference>
<evidence type="ECO:0000256" key="3">
    <source>
        <dbReference type="ARBA" id="ARBA00023015"/>
    </source>
</evidence>
<feature type="region of interest" description="Disordered" evidence="7">
    <location>
        <begin position="43"/>
        <end position="68"/>
    </location>
</feature>
<keyword evidence="4" id="KW-0238">DNA-binding</keyword>
<dbReference type="SMART" id="SM00380">
    <property type="entry name" value="AP2"/>
    <property type="match status" value="1"/>
</dbReference>
<dbReference type="Gene3D" id="3.30.730.10">
    <property type="entry name" value="AP2/ERF domain"/>
    <property type="match status" value="1"/>
</dbReference>
<dbReference type="InterPro" id="IPR044808">
    <property type="entry name" value="ERF_plant"/>
</dbReference>
<evidence type="ECO:0000256" key="2">
    <source>
        <dbReference type="ARBA" id="ARBA00022821"/>
    </source>
</evidence>